<reference evidence="1 2" key="1">
    <citation type="submission" date="2018-02" db="EMBL/GenBank/DDBJ databases">
        <title>Reclassifiation of [Polyangium] brachysporum DSM 7029 as Guopingzhaonella breviflexa gen. nov., sp. nov., a member of the family Comamonadaceae.</title>
        <authorList>
            <person name="Tang B."/>
        </authorList>
    </citation>
    <scope>NUCLEOTIDE SEQUENCE [LARGE SCALE GENOMIC DNA]</scope>
    <source>
        <strain evidence="1 2">DSM 15344</strain>
    </source>
</reference>
<keyword evidence="2" id="KW-1185">Reference proteome</keyword>
<evidence type="ECO:0000313" key="1">
    <source>
        <dbReference type="EMBL" id="PPE69973.1"/>
    </source>
</evidence>
<dbReference type="RefSeq" id="WP_104357338.1">
    <property type="nucleotide sequence ID" value="NZ_CP064338.1"/>
</dbReference>
<gene>
    <name evidence="1" type="ORF">C1702_08915</name>
</gene>
<comment type="caution">
    <text evidence="1">The sequence shown here is derived from an EMBL/GenBank/DDBJ whole genome shotgun (WGS) entry which is preliminary data.</text>
</comment>
<sequence>MSWAHTMQIVIGRPWDEVCATLADPARYADWAAWLGPTLRCRRGEWSVQRGPLRAKVRFTPRNGYGVADHCVLEGPDRARFIALRAMPHEDACVVVATFFRPAECSEAQWAVQLDAAQQSLRRLQVLLEARRPQPAEPAWA</sequence>
<evidence type="ECO:0000313" key="2">
    <source>
        <dbReference type="Proteomes" id="UP000239406"/>
    </source>
</evidence>
<dbReference type="EMBL" id="PSNY01000008">
    <property type="protein sequence ID" value="PPE69973.1"/>
    <property type="molecule type" value="Genomic_DNA"/>
</dbReference>
<protein>
    <submittedName>
        <fullName evidence="1">Uncharacterized protein</fullName>
    </submittedName>
</protein>
<accession>A0A2S5T4Q7</accession>
<proteinExistence type="predicted"/>
<name>A0A2S5T4Q7_9BURK</name>
<organism evidence="1 2">
    <name type="scientific">Caldimonas thermodepolymerans</name>
    <dbReference type="NCBI Taxonomy" id="215580"/>
    <lineage>
        <taxon>Bacteria</taxon>
        <taxon>Pseudomonadati</taxon>
        <taxon>Pseudomonadota</taxon>
        <taxon>Betaproteobacteria</taxon>
        <taxon>Burkholderiales</taxon>
        <taxon>Sphaerotilaceae</taxon>
        <taxon>Caldimonas</taxon>
    </lineage>
</organism>
<dbReference type="AlphaFoldDB" id="A0A2S5T4Q7"/>
<dbReference type="SUPFAM" id="SSF55961">
    <property type="entry name" value="Bet v1-like"/>
    <property type="match status" value="1"/>
</dbReference>
<dbReference type="InterPro" id="IPR023393">
    <property type="entry name" value="START-like_dom_sf"/>
</dbReference>
<dbReference type="Proteomes" id="UP000239406">
    <property type="component" value="Unassembled WGS sequence"/>
</dbReference>
<dbReference type="Gene3D" id="3.30.530.20">
    <property type="match status" value="1"/>
</dbReference>